<dbReference type="SUPFAM" id="SSF52540">
    <property type="entry name" value="P-loop containing nucleoside triphosphate hydrolases"/>
    <property type="match status" value="1"/>
</dbReference>
<reference evidence="2 3" key="1">
    <citation type="submission" date="2024-04" db="EMBL/GenBank/DDBJ databases">
        <title>Defined microbial consortia suppress multidrug-resistant proinflammatory Enterobacteriaceae via ecological control.</title>
        <authorList>
            <person name="Furuichi M."/>
            <person name="Kawaguchi T."/>
            <person name="Pust M."/>
            <person name="Yasuma K."/>
            <person name="Plichta D."/>
            <person name="Hasegawa N."/>
            <person name="Ohya T."/>
            <person name="Bhattarai S."/>
            <person name="Sasajima S."/>
            <person name="Aoto Y."/>
            <person name="Tuganbaev T."/>
            <person name="Yaginuma M."/>
            <person name="Ueda M."/>
            <person name="Okahashi N."/>
            <person name="Amafuji K."/>
            <person name="Kiridooshi Y."/>
            <person name="Sugita K."/>
            <person name="Strazar M."/>
            <person name="Skelly A."/>
            <person name="Suda W."/>
            <person name="Hattori M."/>
            <person name="Nakamoto N."/>
            <person name="Caballero S."/>
            <person name="Norman J."/>
            <person name="Olle B."/>
            <person name="Tanoue T."/>
            <person name="Arita M."/>
            <person name="Bucci V."/>
            <person name="Atarashi K."/>
            <person name="Xavier R."/>
            <person name="Honda K."/>
        </authorList>
    </citation>
    <scope>NUCLEOTIDE SEQUENCE [LARGE SCALE GENOMIC DNA]</scope>
    <source>
        <strain evidence="3">k34-0107-D12</strain>
    </source>
</reference>
<dbReference type="Pfam" id="PF09820">
    <property type="entry name" value="AAA-ATPase_like"/>
    <property type="match status" value="1"/>
</dbReference>
<keyword evidence="3" id="KW-1185">Reference proteome</keyword>
<gene>
    <name evidence="2" type="ORF">K340107D12_06210</name>
</gene>
<dbReference type="RefSeq" id="WP_256129514.1">
    <property type="nucleotide sequence ID" value="NZ_BAABZQ010000001.1"/>
</dbReference>
<proteinExistence type="predicted"/>
<comment type="caution">
    <text evidence="2">The sequence shown here is derived from an EMBL/GenBank/DDBJ whole genome shotgun (WGS) entry which is preliminary data.</text>
</comment>
<evidence type="ECO:0000313" key="3">
    <source>
        <dbReference type="Proteomes" id="UP001600941"/>
    </source>
</evidence>
<name>A0ABQ0BMP5_9FIRM</name>
<dbReference type="EMBL" id="BAABZQ010000001">
    <property type="protein sequence ID" value="GAA6497805.1"/>
    <property type="molecule type" value="Genomic_DNA"/>
</dbReference>
<protein>
    <submittedName>
        <fullName evidence="2">AAA family ATPase</fullName>
    </submittedName>
</protein>
<accession>A0ABQ0BMP5</accession>
<dbReference type="InterPro" id="IPR027417">
    <property type="entry name" value="P-loop_NTPase"/>
</dbReference>
<evidence type="ECO:0000259" key="1">
    <source>
        <dbReference type="Pfam" id="PF09820"/>
    </source>
</evidence>
<dbReference type="Proteomes" id="UP001600941">
    <property type="component" value="Unassembled WGS sequence"/>
</dbReference>
<dbReference type="PANTHER" id="PTHR34825">
    <property type="entry name" value="CONSERVED PROTEIN, WITH A WEAK D-GALACTARATE DEHYDRATASE/ALTRONATE HYDROLASE DOMAIN"/>
    <property type="match status" value="1"/>
</dbReference>
<dbReference type="InterPro" id="IPR012547">
    <property type="entry name" value="PDDEXK_9"/>
</dbReference>
<feature type="domain" description="AAA-ATPase-like" evidence="1">
    <location>
        <begin position="10"/>
        <end position="245"/>
    </location>
</feature>
<organism evidence="2 3">
    <name type="scientific">Blautia parvula</name>
    <dbReference type="NCBI Taxonomy" id="2877527"/>
    <lineage>
        <taxon>Bacteria</taxon>
        <taxon>Bacillati</taxon>
        <taxon>Bacillota</taxon>
        <taxon>Clostridia</taxon>
        <taxon>Lachnospirales</taxon>
        <taxon>Lachnospiraceae</taxon>
        <taxon>Blautia</taxon>
    </lineage>
</organism>
<dbReference type="Pfam" id="PF08011">
    <property type="entry name" value="PDDEXK_9"/>
    <property type="match status" value="1"/>
</dbReference>
<dbReference type="InterPro" id="IPR018631">
    <property type="entry name" value="AAA-ATPase-like_dom"/>
</dbReference>
<dbReference type="PANTHER" id="PTHR34825:SF1">
    <property type="entry name" value="AAA-ATPASE-LIKE DOMAIN-CONTAINING PROTEIN"/>
    <property type="match status" value="1"/>
</dbReference>
<evidence type="ECO:0000313" key="2">
    <source>
        <dbReference type="EMBL" id="GAA6497805.1"/>
    </source>
</evidence>
<sequence>MNTAIKKKLPIGIENFEKIRTEDFYYIDKTGLIKDLLYNWGEVNLFTRPRRFGKSLNMSMLKSFLDIEGDITYTEKLFNGLEISKETSLCKEYMGAFPVISISLKGVNGIDFAAARDMMRSIIGNEALRFYFLSESNNLNEKEKMQYNQLTAVDESNRQGFTMSDTLLMGSLKTLSMLLQKHYGKKVIILIDEYDVPLAKAFDNGYYEEMIMLIRNLFEQVLKTNDSLQFAVLTGCLRVSKESIFIGLNNMKVLSITDVRFDEYFGFTDKEVRELLEYYGLTASYETIKDWYDGYRFGDVHVYCPWDVICYCDELRFDPKVQPKDYWSNTSSNQSVRYFIENAESNTTKREIERLVEGEAVRKEIRQELTYRELYSDTDNIWSVLFTTGYLTQQGKSDDDIFNLVIPNQEVRKIFTRQIMEWFQDMTKRDGDTLNMFCDAFENGDAAGVEMYFNAYLRKTISIRDTFVGKYRKENFYHGILLGLLGFKESWGVWSNRESGDGYSDILVEIEEKDLGIVVELKYSEDSNLEAGCRQALRQIEEKNYTEELKALGLNHILKFGIACCKKRCKVMVE</sequence>